<name>A0A8H7AKC0_9EURO</name>
<dbReference type="FunFam" id="3.30.70.1350:FF:000010">
    <property type="entry name" value="Cation efflux family protein, putative"/>
    <property type="match status" value="1"/>
</dbReference>
<keyword evidence="6" id="KW-0406">Ion transport</keyword>
<dbReference type="Pfam" id="PF01545">
    <property type="entry name" value="Cation_efflux"/>
    <property type="match status" value="1"/>
</dbReference>
<feature type="region of interest" description="Disordered" evidence="8">
    <location>
        <begin position="433"/>
        <end position="479"/>
    </location>
</feature>
<dbReference type="Gene3D" id="1.20.1510.10">
    <property type="entry name" value="Cation efflux protein transmembrane domain"/>
    <property type="match status" value="1"/>
</dbReference>
<protein>
    <recommendedName>
        <fullName evidence="9">Cation efflux protein transmembrane domain-containing protein</fullName>
    </recommendedName>
</protein>
<dbReference type="PANTHER" id="PTHR43840">
    <property type="entry name" value="MITOCHONDRIAL METAL TRANSPORTER 1-RELATED"/>
    <property type="match status" value="1"/>
</dbReference>
<evidence type="ECO:0000313" key="11">
    <source>
        <dbReference type="Proteomes" id="UP000606974"/>
    </source>
</evidence>
<feature type="domain" description="Cation efflux protein transmembrane" evidence="9">
    <location>
        <begin position="111"/>
        <end position="327"/>
    </location>
</feature>
<reference evidence="10" key="1">
    <citation type="submission" date="2020-02" db="EMBL/GenBank/DDBJ databases">
        <authorList>
            <person name="Palmer J.M."/>
        </authorList>
    </citation>
    <scope>NUCLEOTIDE SEQUENCE</scope>
    <source>
        <strain evidence="10">EPUS1.4</strain>
        <tissue evidence="10">Thallus</tissue>
    </source>
</reference>
<evidence type="ECO:0000259" key="9">
    <source>
        <dbReference type="Pfam" id="PF01545"/>
    </source>
</evidence>
<accession>A0A8H7AKC0</accession>
<keyword evidence="4" id="KW-0812">Transmembrane</keyword>
<evidence type="ECO:0000256" key="1">
    <source>
        <dbReference type="ARBA" id="ARBA00004141"/>
    </source>
</evidence>
<evidence type="ECO:0000256" key="4">
    <source>
        <dbReference type="ARBA" id="ARBA00022692"/>
    </source>
</evidence>
<dbReference type="EMBL" id="JAACFV010000040">
    <property type="protein sequence ID" value="KAF7509552.1"/>
    <property type="molecule type" value="Genomic_DNA"/>
</dbReference>
<evidence type="ECO:0000256" key="3">
    <source>
        <dbReference type="ARBA" id="ARBA00022448"/>
    </source>
</evidence>
<gene>
    <name evidence="10" type="ORF">GJ744_007952</name>
</gene>
<evidence type="ECO:0000256" key="7">
    <source>
        <dbReference type="ARBA" id="ARBA00023136"/>
    </source>
</evidence>
<dbReference type="InterPro" id="IPR027469">
    <property type="entry name" value="Cation_efflux_TMD_sf"/>
</dbReference>
<dbReference type="GO" id="GO:0016020">
    <property type="term" value="C:membrane"/>
    <property type="evidence" value="ECO:0007669"/>
    <property type="project" value="UniProtKB-SubCell"/>
</dbReference>
<evidence type="ECO:0000256" key="8">
    <source>
        <dbReference type="SAM" id="MobiDB-lite"/>
    </source>
</evidence>
<comment type="similarity">
    <text evidence="2">Belongs to the cation diffusion facilitator (CDF) transporter (TC 2.A.4) family. SLC30A subfamily.</text>
</comment>
<keyword evidence="5" id="KW-1133">Transmembrane helix</keyword>
<keyword evidence="11" id="KW-1185">Reference proteome</keyword>
<evidence type="ECO:0000313" key="10">
    <source>
        <dbReference type="EMBL" id="KAF7509552.1"/>
    </source>
</evidence>
<dbReference type="InterPro" id="IPR058533">
    <property type="entry name" value="Cation_efflux_TM"/>
</dbReference>
<dbReference type="GO" id="GO:0030003">
    <property type="term" value="P:intracellular monoatomic cation homeostasis"/>
    <property type="evidence" value="ECO:0007669"/>
    <property type="project" value="UniProtKB-ARBA"/>
</dbReference>
<dbReference type="Gene3D" id="3.30.70.1350">
    <property type="entry name" value="Cation efflux protein, cytoplasmic domain"/>
    <property type="match status" value="1"/>
</dbReference>
<sequence length="479" mass="52596">MPVTHVARGGPRTYLSNLRLPQNTPFCAQNLRRLQTFKNQRSNLVPASSSSRTPRPCFRFTQSEHVIPAPINTMSLLQTRFHAGHSHSHHLENAYLTSTNKKDAGVRITRIGLFVNLGMAIGKGIGGYIFHSQALVADAFHALTDLVSDFMTLATVSWSLKPPTTRFPNGYGKIESLGALGVSGLLLFGGIGMGANALDVLYTQFFMDVLQETHRHGIFSFLGHDHSHGAKLPNLNAAWLAGGSIIVKEWLYRATMKIAKERKSAVLASNAVHHRIDSLTSIVALLTIGGAHVFSEASWLDPVGGLIISVMVIRAGWANTMTSLLELADTTVDEDVKKAVDRATTKALRGDFSKGITGVADGEMVEIREIQGIKSGQNYLIDVELAIPGEWSIEKTRTVEEAVRETAGSKVRGIRRVRVRFLPSENSDLDFSKEFIGADVSPRSSPEPDDQHDNGHGHHQNDHQRQNPYYRANGEKKTK</sequence>
<evidence type="ECO:0000256" key="5">
    <source>
        <dbReference type="ARBA" id="ARBA00022989"/>
    </source>
</evidence>
<comment type="caution">
    <text evidence="10">The sequence shown here is derived from an EMBL/GenBank/DDBJ whole genome shotgun (WGS) entry which is preliminary data.</text>
</comment>
<dbReference type="InterPro" id="IPR050291">
    <property type="entry name" value="CDF_Transporter"/>
</dbReference>
<evidence type="ECO:0000256" key="2">
    <source>
        <dbReference type="ARBA" id="ARBA00008873"/>
    </source>
</evidence>
<dbReference type="GO" id="GO:0098771">
    <property type="term" value="P:inorganic ion homeostasis"/>
    <property type="evidence" value="ECO:0007669"/>
    <property type="project" value="UniProtKB-ARBA"/>
</dbReference>
<keyword evidence="3" id="KW-0813">Transport</keyword>
<evidence type="ECO:0000256" key="6">
    <source>
        <dbReference type="ARBA" id="ARBA00023065"/>
    </source>
</evidence>
<dbReference type="AlphaFoldDB" id="A0A8H7AKC0"/>
<dbReference type="InterPro" id="IPR002524">
    <property type="entry name" value="Cation_efflux"/>
</dbReference>
<dbReference type="OrthoDB" id="435980at2759"/>
<dbReference type="Proteomes" id="UP000606974">
    <property type="component" value="Unassembled WGS sequence"/>
</dbReference>
<proteinExistence type="inferred from homology"/>
<dbReference type="NCBIfam" id="TIGR01297">
    <property type="entry name" value="CDF"/>
    <property type="match status" value="1"/>
</dbReference>
<dbReference type="PANTHER" id="PTHR43840:SF15">
    <property type="entry name" value="MITOCHONDRIAL METAL TRANSPORTER 1-RELATED"/>
    <property type="match status" value="1"/>
</dbReference>
<dbReference type="SUPFAM" id="SSF161111">
    <property type="entry name" value="Cation efflux protein transmembrane domain-like"/>
    <property type="match status" value="1"/>
</dbReference>
<keyword evidence="7" id="KW-0472">Membrane</keyword>
<feature type="compositionally biased region" description="Basic and acidic residues" evidence="8">
    <location>
        <begin position="449"/>
        <end position="465"/>
    </location>
</feature>
<dbReference type="FunFam" id="1.20.1510.10:FF:000013">
    <property type="entry name" value="Cation efflux family protein"/>
    <property type="match status" value="1"/>
</dbReference>
<comment type="subcellular location">
    <subcellularLocation>
        <location evidence="1">Membrane</location>
        <topology evidence="1">Multi-pass membrane protein</topology>
    </subcellularLocation>
</comment>
<dbReference type="GO" id="GO:0005739">
    <property type="term" value="C:mitochondrion"/>
    <property type="evidence" value="ECO:0007669"/>
    <property type="project" value="UniProtKB-ARBA"/>
</dbReference>
<organism evidence="10 11">
    <name type="scientific">Endocarpon pusillum</name>
    <dbReference type="NCBI Taxonomy" id="364733"/>
    <lineage>
        <taxon>Eukaryota</taxon>
        <taxon>Fungi</taxon>
        <taxon>Dikarya</taxon>
        <taxon>Ascomycota</taxon>
        <taxon>Pezizomycotina</taxon>
        <taxon>Eurotiomycetes</taxon>
        <taxon>Chaetothyriomycetidae</taxon>
        <taxon>Verrucariales</taxon>
        <taxon>Verrucariaceae</taxon>
        <taxon>Endocarpon</taxon>
    </lineage>
</organism>
<dbReference type="InterPro" id="IPR036837">
    <property type="entry name" value="Cation_efflux_CTD_sf"/>
</dbReference>
<dbReference type="GO" id="GO:0008324">
    <property type="term" value="F:monoatomic cation transmembrane transporter activity"/>
    <property type="evidence" value="ECO:0007669"/>
    <property type="project" value="InterPro"/>
</dbReference>